<name>A0A8H6L6F2_9LECA</name>
<organism evidence="2 3">
    <name type="scientific">Letharia columbiana</name>
    <dbReference type="NCBI Taxonomy" id="112416"/>
    <lineage>
        <taxon>Eukaryota</taxon>
        <taxon>Fungi</taxon>
        <taxon>Dikarya</taxon>
        <taxon>Ascomycota</taxon>
        <taxon>Pezizomycotina</taxon>
        <taxon>Lecanoromycetes</taxon>
        <taxon>OSLEUM clade</taxon>
        <taxon>Lecanoromycetidae</taxon>
        <taxon>Lecanorales</taxon>
        <taxon>Lecanorineae</taxon>
        <taxon>Parmeliaceae</taxon>
        <taxon>Letharia</taxon>
    </lineage>
</organism>
<dbReference type="RefSeq" id="XP_037166746.1">
    <property type="nucleotide sequence ID" value="XM_037306236.1"/>
</dbReference>
<dbReference type="GeneID" id="59285977"/>
<sequence length="73" mass="7962">MAAAASARMIVWETAWDRSPGDARSAESDERDHPKVAKGCGLETHVNAVKRWLSNVSESWTLIVEVYDSGVCG</sequence>
<reference evidence="2 3" key="1">
    <citation type="journal article" date="2020" name="Genomics">
        <title>Complete, high-quality genomes from long-read metagenomic sequencing of two wolf lichen thalli reveals enigmatic genome architecture.</title>
        <authorList>
            <person name="McKenzie S.K."/>
            <person name="Walston R.F."/>
            <person name="Allen J.L."/>
        </authorList>
    </citation>
    <scope>NUCLEOTIDE SEQUENCE [LARGE SCALE GENOMIC DNA]</scope>
    <source>
        <strain evidence="2">WasteWater2</strain>
    </source>
</reference>
<protein>
    <submittedName>
        <fullName evidence="2">Uncharacterized protein</fullName>
    </submittedName>
</protein>
<proteinExistence type="predicted"/>
<dbReference type="Proteomes" id="UP000578531">
    <property type="component" value="Unassembled WGS sequence"/>
</dbReference>
<evidence type="ECO:0000313" key="2">
    <source>
        <dbReference type="EMBL" id="KAF6237422.1"/>
    </source>
</evidence>
<gene>
    <name evidence="2" type="ORF">HO173_004312</name>
</gene>
<evidence type="ECO:0000313" key="3">
    <source>
        <dbReference type="Proteomes" id="UP000578531"/>
    </source>
</evidence>
<feature type="region of interest" description="Disordered" evidence="1">
    <location>
        <begin position="18"/>
        <end position="37"/>
    </location>
</feature>
<comment type="caution">
    <text evidence="2">The sequence shown here is derived from an EMBL/GenBank/DDBJ whole genome shotgun (WGS) entry which is preliminary data.</text>
</comment>
<keyword evidence="3" id="KW-1185">Reference proteome</keyword>
<dbReference type="AlphaFoldDB" id="A0A8H6L6F2"/>
<accession>A0A8H6L6F2</accession>
<dbReference type="EMBL" id="JACCJC010000014">
    <property type="protein sequence ID" value="KAF6237422.1"/>
    <property type="molecule type" value="Genomic_DNA"/>
</dbReference>
<evidence type="ECO:0000256" key="1">
    <source>
        <dbReference type="SAM" id="MobiDB-lite"/>
    </source>
</evidence>
<feature type="compositionally biased region" description="Basic and acidic residues" evidence="1">
    <location>
        <begin position="18"/>
        <end position="35"/>
    </location>
</feature>